<dbReference type="Pfam" id="PF07690">
    <property type="entry name" value="MFS_1"/>
    <property type="match status" value="1"/>
</dbReference>
<evidence type="ECO:0000256" key="1">
    <source>
        <dbReference type="ARBA" id="ARBA00004651"/>
    </source>
</evidence>
<gene>
    <name evidence="9" type="ORF">P5G62_009025</name>
</gene>
<proteinExistence type="inferred from homology"/>
<organism evidence="9 10">
    <name type="scientific">Neobacillus driksii</name>
    <dbReference type="NCBI Taxonomy" id="3035913"/>
    <lineage>
        <taxon>Bacteria</taxon>
        <taxon>Bacillati</taxon>
        <taxon>Bacillota</taxon>
        <taxon>Bacilli</taxon>
        <taxon>Bacillales</taxon>
        <taxon>Bacillaceae</taxon>
        <taxon>Neobacillus</taxon>
    </lineage>
</organism>
<feature type="transmembrane region" description="Helical" evidence="7">
    <location>
        <begin position="342"/>
        <end position="364"/>
    </location>
</feature>
<evidence type="ECO:0000313" key="10">
    <source>
        <dbReference type="Proteomes" id="UP001241748"/>
    </source>
</evidence>
<dbReference type="PROSITE" id="PS50850">
    <property type="entry name" value="MFS"/>
    <property type="match status" value="1"/>
</dbReference>
<feature type="transmembrane region" description="Helical" evidence="7">
    <location>
        <begin position="112"/>
        <end position="134"/>
    </location>
</feature>
<evidence type="ECO:0000256" key="3">
    <source>
        <dbReference type="ARBA" id="ARBA00022448"/>
    </source>
</evidence>
<evidence type="ECO:0000256" key="2">
    <source>
        <dbReference type="ARBA" id="ARBA00008335"/>
    </source>
</evidence>
<name>A0ABV4YQW8_9BACI</name>
<dbReference type="EMBL" id="JAROBZ020000001">
    <property type="protein sequence ID" value="MFB3167251.1"/>
    <property type="molecule type" value="Genomic_DNA"/>
</dbReference>
<comment type="caution">
    <text evidence="9">The sequence shown here is derived from an EMBL/GenBank/DDBJ whole genome shotgun (WGS) entry which is preliminary data.</text>
</comment>
<feature type="transmembrane region" description="Helical" evidence="7">
    <location>
        <begin position="146"/>
        <end position="167"/>
    </location>
</feature>
<evidence type="ECO:0000256" key="4">
    <source>
        <dbReference type="ARBA" id="ARBA00022692"/>
    </source>
</evidence>
<feature type="transmembrane region" description="Helical" evidence="7">
    <location>
        <begin position="310"/>
        <end position="330"/>
    </location>
</feature>
<dbReference type="InterPro" id="IPR036259">
    <property type="entry name" value="MFS_trans_sf"/>
</dbReference>
<dbReference type="Gene3D" id="1.20.1250.20">
    <property type="entry name" value="MFS general substrate transporter like domains"/>
    <property type="match status" value="2"/>
</dbReference>
<feature type="transmembrane region" description="Helical" evidence="7">
    <location>
        <begin position="281"/>
        <end position="304"/>
    </location>
</feature>
<feature type="transmembrane region" description="Helical" evidence="7">
    <location>
        <begin position="12"/>
        <end position="31"/>
    </location>
</feature>
<dbReference type="RefSeq" id="WP_306074798.1">
    <property type="nucleotide sequence ID" value="NZ_JAROBZ020000001.1"/>
</dbReference>
<evidence type="ECO:0000313" key="9">
    <source>
        <dbReference type="EMBL" id="MFB3167251.1"/>
    </source>
</evidence>
<evidence type="ECO:0000256" key="5">
    <source>
        <dbReference type="ARBA" id="ARBA00022989"/>
    </source>
</evidence>
<keyword evidence="3" id="KW-0813">Transport</keyword>
<feature type="transmembrane region" description="Helical" evidence="7">
    <location>
        <begin position="384"/>
        <end position="407"/>
    </location>
</feature>
<sequence length="417" mass="45771">MQTLPQTQPVKKYIPLSFFVIFLGYLVFGLSENIKGPAIPQMQIDYGIDELQVGFLLAINSIGFLIACSFTGAFSSKAGIKLTSLLAFGMMALSGVFIYYSSNFAVFSVSYFIMYLGNGMLEIALAILAARIFTKNTGFMMNLSHFFYGLSSTAAPLMAAGLMGVTFFEGRELGWQGMYLLMLSLCIIPMIPAFFSTLPVDKTTSHERLPIKMFLKDRVAWFIIIILSFGVILELSIAGWLVNFLERSFQWSSTAASGMLSIFFLCFMVGRLLLGFVTDKIGFMISIIVFSGLAGITTILATLFGPSGVWLYAAAGFGIAPVYPTVMALIAKRYPTGLDAAITVTVTVMGIVVVISNLFLGALIEFFKRWFTSLLGAEMGLMRGFQAGFIFIGVCGVLCSVFSIILYRYLKKRNEVL</sequence>
<comment type="subcellular location">
    <subcellularLocation>
        <location evidence="1">Cell membrane</location>
        <topology evidence="1">Multi-pass membrane protein</topology>
    </subcellularLocation>
</comment>
<keyword evidence="4 7" id="KW-0812">Transmembrane</keyword>
<dbReference type="InterPro" id="IPR020846">
    <property type="entry name" value="MFS_dom"/>
</dbReference>
<keyword evidence="10" id="KW-1185">Reference proteome</keyword>
<dbReference type="PANTHER" id="PTHR23514">
    <property type="entry name" value="BYPASS OF STOP CODON PROTEIN 6"/>
    <property type="match status" value="1"/>
</dbReference>
<protein>
    <submittedName>
        <fullName evidence="9">MFS transporter</fullName>
    </submittedName>
</protein>
<comment type="similarity">
    <text evidence="2">Belongs to the major facilitator superfamily.</text>
</comment>
<feature type="domain" description="Major facilitator superfamily (MFS) profile" evidence="8">
    <location>
        <begin position="17"/>
        <end position="411"/>
    </location>
</feature>
<keyword evidence="5 7" id="KW-1133">Transmembrane helix</keyword>
<dbReference type="InterPro" id="IPR011701">
    <property type="entry name" value="MFS"/>
</dbReference>
<dbReference type="SUPFAM" id="SSF103473">
    <property type="entry name" value="MFS general substrate transporter"/>
    <property type="match status" value="1"/>
</dbReference>
<evidence type="ECO:0000259" key="8">
    <source>
        <dbReference type="PROSITE" id="PS50850"/>
    </source>
</evidence>
<keyword evidence="6 7" id="KW-0472">Membrane</keyword>
<accession>A0ABV4YQW8</accession>
<feature type="transmembrane region" description="Helical" evidence="7">
    <location>
        <begin position="219"/>
        <end position="242"/>
    </location>
</feature>
<feature type="transmembrane region" description="Helical" evidence="7">
    <location>
        <begin position="82"/>
        <end position="100"/>
    </location>
</feature>
<dbReference type="InterPro" id="IPR051788">
    <property type="entry name" value="MFS_Transporter"/>
</dbReference>
<feature type="transmembrane region" description="Helical" evidence="7">
    <location>
        <begin position="254"/>
        <end position="274"/>
    </location>
</feature>
<feature type="transmembrane region" description="Helical" evidence="7">
    <location>
        <begin position="51"/>
        <end position="70"/>
    </location>
</feature>
<reference evidence="9 10" key="1">
    <citation type="submission" date="2024-05" db="EMBL/GenBank/DDBJ databases">
        <authorList>
            <person name="Venkateswaran K."/>
        </authorList>
    </citation>
    <scope>NUCLEOTIDE SEQUENCE [LARGE SCALE GENOMIC DNA]</scope>
    <source>
        <strain evidence="9 10">179-C4-2-HS</strain>
    </source>
</reference>
<evidence type="ECO:0000256" key="7">
    <source>
        <dbReference type="SAM" id="Phobius"/>
    </source>
</evidence>
<feature type="transmembrane region" description="Helical" evidence="7">
    <location>
        <begin position="179"/>
        <end position="198"/>
    </location>
</feature>
<dbReference type="Proteomes" id="UP001241748">
    <property type="component" value="Unassembled WGS sequence"/>
</dbReference>
<evidence type="ECO:0000256" key="6">
    <source>
        <dbReference type="ARBA" id="ARBA00023136"/>
    </source>
</evidence>
<dbReference type="PANTHER" id="PTHR23514:SF3">
    <property type="entry name" value="BYPASS OF STOP CODON PROTEIN 6"/>
    <property type="match status" value="1"/>
</dbReference>